<reference evidence="2" key="1">
    <citation type="submission" date="2018-05" db="EMBL/GenBank/DDBJ databases">
        <title>Draft genome of Mucuna pruriens seed.</title>
        <authorList>
            <person name="Nnadi N.E."/>
            <person name="Vos R."/>
            <person name="Hasami M.H."/>
            <person name="Devisetty U.K."/>
            <person name="Aguiy J.C."/>
        </authorList>
    </citation>
    <scope>NUCLEOTIDE SEQUENCE [LARGE SCALE GENOMIC DNA]</scope>
    <source>
        <strain evidence="2">JCA_2017</strain>
    </source>
</reference>
<accession>A0A371HBS7</accession>
<comment type="caution">
    <text evidence="2">The sequence shown here is derived from an EMBL/GenBank/DDBJ whole genome shotgun (WGS) entry which is preliminary data.</text>
</comment>
<proteinExistence type="predicted"/>
<feature type="non-terminal residue" evidence="2">
    <location>
        <position position="1"/>
    </location>
</feature>
<name>A0A371HBS7_MUCPR</name>
<feature type="compositionally biased region" description="Basic and acidic residues" evidence="1">
    <location>
        <begin position="1"/>
        <end position="10"/>
    </location>
</feature>
<protein>
    <submittedName>
        <fullName evidence="2">Uncharacterized protein</fullName>
    </submittedName>
</protein>
<evidence type="ECO:0000313" key="2">
    <source>
        <dbReference type="EMBL" id="RDY00195.1"/>
    </source>
</evidence>
<evidence type="ECO:0000313" key="3">
    <source>
        <dbReference type="Proteomes" id="UP000257109"/>
    </source>
</evidence>
<sequence>MQQKTMEKRGKLPMQETLSTSPKLKSLQQTQYPFDYVLYPQEDVTYVSSNQVHVLWTSVQRASRANMKELPPTNISLQLADITINHPLSIAKDVVVKTITPTQGSLALKPWQTLNHSRSLLKSGLEKHNQQHKFEIGSFFLAPSSFFVENKLSNNCIKSVVIITITLDL</sequence>
<dbReference type="EMBL" id="QJKJ01003053">
    <property type="protein sequence ID" value="RDY00195.1"/>
    <property type="molecule type" value="Genomic_DNA"/>
</dbReference>
<dbReference type="Proteomes" id="UP000257109">
    <property type="component" value="Unassembled WGS sequence"/>
</dbReference>
<evidence type="ECO:0000256" key="1">
    <source>
        <dbReference type="SAM" id="MobiDB-lite"/>
    </source>
</evidence>
<keyword evidence="3" id="KW-1185">Reference proteome</keyword>
<dbReference type="AlphaFoldDB" id="A0A371HBS7"/>
<gene>
    <name evidence="2" type="ORF">CR513_16654</name>
</gene>
<organism evidence="2 3">
    <name type="scientific">Mucuna pruriens</name>
    <name type="common">Velvet bean</name>
    <name type="synonym">Dolichos pruriens</name>
    <dbReference type="NCBI Taxonomy" id="157652"/>
    <lineage>
        <taxon>Eukaryota</taxon>
        <taxon>Viridiplantae</taxon>
        <taxon>Streptophyta</taxon>
        <taxon>Embryophyta</taxon>
        <taxon>Tracheophyta</taxon>
        <taxon>Spermatophyta</taxon>
        <taxon>Magnoliopsida</taxon>
        <taxon>eudicotyledons</taxon>
        <taxon>Gunneridae</taxon>
        <taxon>Pentapetalae</taxon>
        <taxon>rosids</taxon>
        <taxon>fabids</taxon>
        <taxon>Fabales</taxon>
        <taxon>Fabaceae</taxon>
        <taxon>Papilionoideae</taxon>
        <taxon>50 kb inversion clade</taxon>
        <taxon>NPAAA clade</taxon>
        <taxon>indigoferoid/millettioid clade</taxon>
        <taxon>Phaseoleae</taxon>
        <taxon>Mucuna</taxon>
    </lineage>
</organism>
<feature type="region of interest" description="Disordered" evidence="1">
    <location>
        <begin position="1"/>
        <end position="23"/>
    </location>
</feature>